<dbReference type="CDD" id="cd10845">
    <property type="entry name" value="DSRM_RNAse_III_family"/>
    <property type="match status" value="1"/>
</dbReference>
<keyword evidence="8 15" id="KW-0819">tRNA processing</keyword>
<keyword evidence="11 15" id="KW-0255">Endonuclease</keyword>
<dbReference type="HAMAP" id="MF_00104">
    <property type="entry name" value="RNase_III"/>
    <property type="match status" value="1"/>
</dbReference>
<dbReference type="NCBIfam" id="TIGR02191">
    <property type="entry name" value="RNaseIII"/>
    <property type="match status" value="1"/>
</dbReference>
<dbReference type="Proteomes" id="UP000242310">
    <property type="component" value="Unassembled WGS sequence"/>
</dbReference>
<feature type="binding site" evidence="15">
    <location>
        <position position="132"/>
    </location>
    <ligand>
        <name>Mg(2+)</name>
        <dbReference type="ChEBI" id="CHEBI:18420"/>
    </ligand>
</feature>
<reference evidence="18 19" key="1">
    <citation type="submission" date="2018-03" db="EMBL/GenBank/DDBJ databases">
        <title>Genomic Encyclopedia of Type Strains, Phase III (KMG-III): the genomes of soil and plant-associated and newly described type strains.</title>
        <authorList>
            <person name="Whitman W."/>
        </authorList>
    </citation>
    <scope>NUCLEOTIDE SEQUENCE [LARGE SCALE GENOMIC DNA]</scope>
    <source>
        <strain evidence="18 19">CGMCC 1.07653</strain>
    </source>
</reference>
<keyword evidence="10 15" id="KW-0479">Metal-binding</keyword>
<dbReference type="GO" id="GO:0004525">
    <property type="term" value="F:ribonuclease III activity"/>
    <property type="evidence" value="ECO:0007669"/>
    <property type="project" value="UniProtKB-UniRule"/>
</dbReference>
<dbReference type="PROSITE" id="PS50142">
    <property type="entry name" value="RNASE_3_2"/>
    <property type="match status" value="1"/>
</dbReference>
<dbReference type="InterPro" id="IPR000999">
    <property type="entry name" value="RNase_III_dom"/>
</dbReference>
<evidence type="ECO:0000313" key="18">
    <source>
        <dbReference type="EMBL" id="PSL51159.1"/>
    </source>
</evidence>
<evidence type="ECO:0000256" key="8">
    <source>
        <dbReference type="ARBA" id="ARBA00022694"/>
    </source>
</evidence>
<evidence type="ECO:0000256" key="1">
    <source>
        <dbReference type="ARBA" id="ARBA00000109"/>
    </source>
</evidence>
<comment type="catalytic activity">
    <reaction evidence="1 15">
        <text>Endonucleolytic cleavage to 5'-phosphomonoester.</text>
        <dbReference type="EC" id="3.1.26.3"/>
    </reaction>
</comment>
<dbReference type="Pfam" id="PF00035">
    <property type="entry name" value="dsrm"/>
    <property type="match status" value="1"/>
</dbReference>
<dbReference type="InterPro" id="IPR014720">
    <property type="entry name" value="dsRBD_dom"/>
</dbReference>
<organism evidence="18 19">
    <name type="scientific">Salsuginibacillus halophilus</name>
    <dbReference type="NCBI Taxonomy" id="517424"/>
    <lineage>
        <taxon>Bacteria</taxon>
        <taxon>Bacillati</taxon>
        <taxon>Bacillota</taxon>
        <taxon>Bacilli</taxon>
        <taxon>Bacillales</taxon>
        <taxon>Bacillaceae</taxon>
        <taxon>Salsuginibacillus</taxon>
    </lineage>
</organism>
<keyword evidence="5 15" id="KW-0963">Cytoplasm</keyword>
<feature type="active site" evidence="15">
    <location>
        <position position="63"/>
    </location>
</feature>
<dbReference type="InterPro" id="IPR036389">
    <property type="entry name" value="RNase_III_sf"/>
</dbReference>
<accession>A0A2P8HY72</accession>
<proteinExistence type="inferred from homology"/>
<feature type="binding site" evidence="15">
    <location>
        <position position="135"/>
    </location>
    <ligand>
        <name>Mg(2+)</name>
        <dbReference type="ChEBI" id="CHEBI:18420"/>
    </ligand>
</feature>
<keyword evidence="12 15" id="KW-0378">Hydrolase</keyword>
<comment type="caution">
    <text evidence="18">The sequence shown here is derived from an EMBL/GenBank/DDBJ whole genome shotgun (WGS) entry which is preliminary data.</text>
</comment>
<evidence type="ECO:0000256" key="11">
    <source>
        <dbReference type="ARBA" id="ARBA00022759"/>
    </source>
</evidence>
<dbReference type="Gene3D" id="3.30.160.20">
    <property type="match status" value="1"/>
</dbReference>
<keyword evidence="19" id="KW-1185">Reference proteome</keyword>
<dbReference type="GO" id="GO:0008033">
    <property type="term" value="P:tRNA processing"/>
    <property type="evidence" value="ECO:0007669"/>
    <property type="project" value="UniProtKB-KW"/>
</dbReference>
<dbReference type="GO" id="GO:0019843">
    <property type="term" value="F:rRNA binding"/>
    <property type="evidence" value="ECO:0007669"/>
    <property type="project" value="UniProtKB-KW"/>
</dbReference>
<dbReference type="CDD" id="cd00593">
    <property type="entry name" value="RIBOc"/>
    <property type="match status" value="1"/>
</dbReference>
<dbReference type="GO" id="GO:0006397">
    <property type="term" value="P:mRNA processing"/>
    <property type="evidence" value="ECO:0007669"/>
    <property type="project" value="UniProtKB-UniRule"/>
</dbReference>
<dbReference type="RefSeq" id="WP_106587244.1">
    <property type="nucleotide sequence ID" value="NZ_PYAV01000001.1"/>
</dbReference>
<evidence type="ECO:0000259" key="16">
    <source>
        <dbReference type="PROSITE" id="PS50137"/>
    </source>
</evidence>
<feature type="active site" evidence="15">
    <location>
        <position position="135"/>
    </location>
</feature>
<keyword evidence="14 15" id="KW-0694">RNA-binding</keyword>
<evidence type="ECO:0000256" key="13">
    <source>
        <dbReference type="ARBA" id="ARBA00022842"/>
    </source>
</evidence>
<sequence>MSESPQLPVQGSERKVFQTLLKELNLPYGNDALFIQAFTHSSYVNEHRMNDVYDNERLEFLGDAVLEIAVSEYLYLQFPEMSEGEMTKLRAAVVCEPSLAEMAEELGFGSYVLLGKGEEMTGGRDRPALLADVFESFVGALYLDGGLASVYAFMKMSAYKRIDRGEFTHLLDFKTQLQESVQRDGLGSLSYAIADQKGPAHSREFVSEVSLKGEVVGTGTGRSKKEAEQAAAQDALAKLGMNDWRSFEQK</sequence>
<keyword evidence="9 15" id="KW-0540">Nuclease</keyword>
<evidence type="ECO:0000256" key="10">
    <source>
        <dbReference type="ARBA" id="ARBA00022723"/>
    </source>
</evidence>
<evidence type="ECO:0000256" key="5">
    <source>
        <dbReference type="ARBA" id="ARBA00022490"/>
    </source>
</evidence>
<dbReference type="FunFam" id="1.10.1520.10:FF:000001">
    <property type="entry name" value="Ribonuclease 3"/>
    <property type="match status" value="1"/>
</dbReference>
<protein>
    <recommendedName>
        <fullName evidence="15">Ribonuclease 3</fullName>
        <ecNumber evidence="15">3.1.26.3</ecNumber>
    </recommendedName>
    <alternativeName>
        <fullName evidence="15">Ribonuclease III</fullName>
        <shortName evidence="15">RNase III</shortName>
    </alternativeName>
</protein>
<dbReference type="Pfam" id="PF14622">
    <property type="entry name" value="Ribonucleas_3_3"/>
    <property type="match status" value="1"/>
</dbReference>
<keyword evidence="13 15" id="KW-0460">Magnesium</keyword>
<keyword evidence="15" id="KW-0699">rRNA-binding</keyword>
<evidence type="ECO:0000256" key="12">
    <source>
        <dbReference type="ARBA" id="ARBA00022801"/>
    </source>
</evidence>
<comment type="subunit">
    <text evidence="4 15">Homodimer.</text>
</comment>
<feature type="domain" description="RNase III" evidence="17">
    <location>
        <begin position="17"/>
        <end position="146"/>
    </location>
</feature>
<dbReference type="SUPFAM" id="SSF69065">
    <property type="entry name" value="RNase III domain-like"/>
    <property type="match status" value="1"/>
</dbReference>
<dbReference type="SUPFAM" id="SSF54768">
    <property type="entry name" value="dsRNA-binding domain-like"/>
    <property type="match status" value="1"/>
</dbReference>
<dbReference type="GO" id="GO:0005737">
    <property type="term" value="C:cytoplasm"/>
    <property type="evidence" value="ECO:0007669"/>
    <property type="project" value="UniProtKB-SubCell"/>
</dbReference>
<dbReference type="SMART" id="SM00358">
    <property type="entry name" value="DSRM"/>
    <property type="match status" value="1"/>
</dbReference>
<dbReference type="OrthoDB" id="9805026at2"/>
<feature type="binding site" evidence="15">
    <location>
        <position position="59"/>
    </location>
    <ligand>
        <name>Mg(2+)</name>
        <dbReference type="ChEBI" id="CHEBI:18420"/>
    </ligand>
</feature>
<dbReference type="PROSITE" id="PS50137">
    <property type="entry name" value="DS_RBD"/>
    <property type="match status" value="1"/>
</dbReference>
<comment type="function">
    <text evidence="15">Digests double-stranded RNA. Involved in the processing of primary rRNA transcript to yield the immediate precursors to the large and small rRNAs (23S and 16S). Processes some mRNAs, and tRNAs when they are encoded in the rRNA operon. Processes pre-crRNA and tracrRNA of type II CRISPR loci if present in the organism.</text>
</comment>
<evidence type="ECO:0000256" key="4">
    <source>
        <dbReference type="ARBA" id="ARBA00011738"/>
    </source>
</evidence>
<dbReference type="FunFam" id="3.30.160.20:FF:000003">
    <property type="entry name" value="Ribonuclease 3"/>
    <property type="match status" value="1"/>
</dbReference>
<dbReference type="AlphaFoldDB" id="A0A2P8HY72"/>
<dbReference type="PROSITE" id="PS00517">
    <property type="entry name" value="RNASE_3_1"/>
    <property type="match status" value="1"/>
</dbReference>
<evidence type="ECO:0000259" key="17">
    <source>
        <dbReference type="PROSITE" id="PS50142"/>
    </source>
</evidence>
<keyword evidence="7 15" id="KW-0507">mRNA processing</keyword>
<evidence type="ECO:0000256" key="15">
    <source>
        <dbReference type="HAMAP-Rule" id="MF_00104"/>
    </source>
</evidence>
<comment type="similarity">
    <text evidence="3">Belongs to the ribonuclease III family.</text>
</comment>
<dbReference type="SMART" id="SM00535">
    <property type="entry name" value="RIBOc"/>
    <property type="match status" value="1"/>
</dbReference>
<dbReference type="EC" id="3.1.26.3" evidence="15"/>
<evidence type="ECO:0000256" key="7">
    <source>
        <dbReference type="ARBA" id="ARBA00022664"/>
    </source>
</evidence>
<evidence type="ECO:0000256" key="14">
    <source>
        <dbReference type="ARBA" id="ARBA00022884"/>
    </source>
</evidence>
<comment type="subcellular location">
    <subcellularLocation>
        <location evidence="2 15">Cytoplasm</location>
    </subcellularLocation>
</comment>
<dbReference type="PANTHER" id="PTHR11207:SF0">
    <property type="entry name" value="RIBONUCLEASE 3"/>
    <property type="match status" value="1"/>
</dbReference>
<gene>
    <name evidence="15" type="primary">rnc</name>
    <name evidence="18" type="ORF">B0H94_10169</name>
</gene>
<dbReference type="GO" id="GO:0010468">
    <property type="term" value="P:regulation of gene expression"/>
    <property type="evidence" value="ECO:0007669"/>
    <property type="project" value="TreeGrafter"/>
</dbReference>
<name>A0A2P8HY72_9BACI</name>
<dbReference type="GO" id="GO:0006364">
    <property type="term" value="P:rRNA processing"/>
    <property type="evidence" value="ECO:0007669"/>
    <property type="project" value="UniProtKB-UniRule"/>
</dbReference>
<dbReference type="InterPro" id="IPR011907">
    <property type="entry name" value="RNase_III"/>
</dbReference>
<evidence type="ECO:0000256" key="3">
    <source>
        <dbReference type="ARBA" id="ARBA00010183"/>
    </source>
</evidence>
<keyword evidence="6 15" id="KW-0698">rRNA processing</keyword>
<comment type="cofactor">
    <cofactor evidence="15">
        <name>Mg(2+)</name>
        <dbReference type="ChEBI" id="CHEBI:18420"/>
    </cofactor>
</comment>
<evidence type="ECO:0000256" key="6">
    <source>
        <dbReference type="ARBA" id="ARBA00022552"/>
    </source>
</evidence>
<evidence type="ECO:0000256" key="2">
    <source>
        <dbReference type="ARBA" id="ARBA00004496"/>
    </source>
</evidence>
<dbReference type="GO" id="GO:0042802">
    <property type="term" value="F:identical protein binding"/>
    <property type="evidence" value="ECO:0007669"/>
    <property type="project" value="UniProtKB-ARBA"/>
</dbReference>
<dbReference type="GO" id="GO:0046872">
    <property type="term" value="F:metal ion binding"/>
    <property type="evidence" value="ECO:0007669"/>
    <property type="project" value="UniProtKB-KW"/>
</dbReference>
<dbReference type="EMBL" id="PYAV01000001">
    <property type="protein sequence ID" value="PSL51159.1"/>
    <property type="molecule type" value="Genomic_DNA"/>
</dbReference>
<feature type="domain" description="DRBM" evidence="16">
    <location>
        <begin position="172"/>
        <end position="241"/>
    </location>
</feature>
<dbReference type="Gene3D" id="1.10.1520.10">
    <property type="entry name" value="Ribonuclease III domain"/>
    <property type="match status" value="1"/>
</dbReference>
<dbReference type="PANTHER" id="PTHR11207">
    <property type="entry name" value="RIBONUCLEASE III"/>
    <property type="match status" value="1"/>
</dbReference>
<dbReference type="GO" id="GO:0003725">
    <property type="term" value="F:double-stranded RNA binding"/>
    <property type="evidence" value="ECO:0007669"/>
    <property type="project" value="TreeGrafter"/>
</dbReference>
<evidence type="ECO:0000256" key="9">
    <source>
        <dbReference type="ARBA" id="ARBA00022722"/>
    </source>
</evidence>
<evidence type="ECO:0000313" key="19">
    <source>
        <dbReference type="Proteomes" id="UP000242310"/>
    </source>
</evidence>